<sequence>MYIVNDICYAGEMVEGIKVTEVKPLRGGIMLVTFSTGEKRLFDTTLLKGPAFAPLADEKILNNPVLFHGVITWDNGKIDIAPETVYRDSYSYENVAI</sequence>
<dbReference type="SUPFAM" id="SSF143880">
    <property type="entry name" value="NE0471 N-terminal domain-like"/>
    <property type="match status" value="1"/>
</dbReference>
<dbReference type="EMBL" id="VOGC01000003">
    <property type="protein sequence ID" value="MQN01162.1"/>
    <property type="molecule type" value="Genomic_DNA"/>
</dbReference>
<proteinExistence type="predicted"/>
<evidence type="ECO:0000313" key="1">
    <source>
        <dbReference type="EMBL" id="MQN01162.1"/>
    </source>
</evidence>
<dbReference type="InterPro" id="IPR036782">
    <property type="entry name" value="NE0471-like_N"/>
</dbReference>
<dbReference type="Pfam" id="PF10387">
    <property type="entry name" value="DUF2442"/>
    <property type="match status" value="1"/>
</dbReference>
<dbReference type="Gene3D" id="3.30.2020.10">
    <property type="entry name" value="NE0471-like N-terminal domain"/>
    <property type="match status" value="1"/>
</dbReference>
<gene>
    <name evidence="1" type="ORF">FRC54_04325</name>
</gene>
<dbReference type="InterPro" id="IPR018841">
    <property type="entry name" value="DUF2442"/>
</dbReference>
<name>A0A6N7IZF1_9FIRM</name>
<comment type="caution">
    <text evidence="1">The sequence shown here is derived from an EMBL/GenBank/DDBJ whole genome shotgun (WGS) entry which is preliminary data.</text>
</comment>
<accession>A0A6N7IZF1</accession>
<evidence type="ECO:0000313" key="2">
    <source>
        <dbReference type="Proteomes" id="UP000460257"/>
    </source>
</evidence>
<dbReference type="AlphaFoldDB" id="A0A6N7IZF1"/>
<keyword evidence="2" id="KW-1185">Reference proteome</keyword>
<protein>
    <submittedName>
        <fullName evidence="1">DUF2442 domain-containing protein</fullName>
    </submittedName>
</protein>
<reference evidence="1" key="1">
    <citation type="journal article" date="2020" name="Appl. Environ. Microbiol.">
        <title>Medium-Chain Fatty Acid Synthesis by 'Candidatus Weimeria bifida' gen. nov., sp. nov., and 'Candidatus Pseudoramibacter fermentans' sp. nov.</title>
        <authorList>
            <person name="Scarborough M.J."/>
            <person name="Myers K.S."/>
            <person name="Donohue T.J."/>
            <person name="Noguera D.R."/>
        </authorList>
    </citation>
    <scope>NUCLEOTIDE SEQUENCE</scope>
    <source>
        <strain evidence="1">LCO1.1</strain>
    </source>
</reference>
<dbReference type="Proteomes" id="UP000460257">
    <property type="component" value="Unassembled WGS sequence"/>
</dbReference>
<organism evidence="1 2">
    <name type="scientific">Candidatus Weimeria bifida</name>
    <dbReference type="NCBI Taxonomy" id="2599074"/>
    <lineage>
        <taxon>Bacteria</taxon>
        <taxon>Bacillati</taxon>
        <taxon>Bacillota</taxon>
        <taxon>Clostridia</taxon>
        <taxon>Lachnospirales</taxon>
        <taxon>Lachnospiraceae</taxon>
        <taxon>Candidatus Weimeria</taxon>
    </lineage>
</organism>